<organism evidence="2 3">
    <name type="scientific">Plebeiibacterium marinum</name>
    <dbReference type="NCBI Taxonomy" id="2992111"/>
    <lineage>
        <taxon>Bacteria</taxon>
        <taxon>Pseudomonadati</taxon>
        <taxon>Bacteroidota</taxon>
        <taxon>Bacteroidia</taxon>
        <taxon>Marinilabiliales</taxon>
        <taxon>Marinilabiliaceae</taxon>
        <taxon>Plebeiibacterium</taxon>
    </lineage>
</organism>
<dbReference type="AlphaFoldDB" id="A0AAE3SJW4"/>
<dbReference type="EMBL" id="JAPDPI010000020">
    <property type="protein sequence ID" value="MCW3806195.1"/>
    <property type="molecule type" value="Genomic_DNA"/>
</dbReference>
<accession>A0AAE3SJW4</accession>
<comment type="caution">
    <text evidence="2">The sequence shown here is derived from an EMBL/GenBank/DDBJ whole genome shotgun (WGS) entry which is preliminary data.</text>
</comment>
<keyword evidence="3" id="KW-1185">Reference proteome</keyword>
<dbReference type="InterPro" id="IPR041657">
    <property type="entry name" value="HTH_17"/>
</dbReference>
<protein>
    <submittedName>
        <fullName evidence="2">Helix-turn-helix domain-containing protein</fullName>
    </submittedName>
</protein>
<dbReference type="PANTHER" id="PTHR34585:SF22">
    <property type="entry name" value="HELIX-TURN-HELIX DOMAIN-CONTAINING PROTEIN"/>
    <property type="match status" value="1"/>
</dbReference>
<evidence type="ECO:0000313" key="3">
    <source>
        <dbReference type="Proteomes" id="UP001207408"/>
    </source>
</evidence>
<name>A0AAE3SJW4_9BACT</name>
<sequence>MNVITIESEAYKALIEKIDSLSRFVELNQPSVNPEDAWIDGEDVCQYLRISQRTLQRLRSTGNITYSSLGGKVYYTIAEIKKLLENRKVRSSVESVDELCEMYKKRISNLQEKGKDIGSL</sequence>
<evidence type="ECO:0000313" key="2">
    <source>
        <dbReference type="EMBL" id="MCW3806195.1"/>
    </source>
</evidence>
<reference evidence="2" key="1">
    <citation type="submission" date="2022-10" db="EMBL/GenBank/DDBJ databases">
        <authorList>
            <person name="Yu W.X."/>
        </authorList>
    </citation>
    <scope>NUCLEOTIDE SEQUENCE</scope>
    <source>
        <strain evidence="2">D04</strain>
    </source>
</reference>
<feature type="domain" description="Helix-turn-helix" evidence="1">
    <location>
        <begin position="42"/>
        <end position="87"/>
    </location>
</feature>
<dbReference type="Proteomes" id="UP001207408">
    <property type="component" value="Unassembled WGS sequence"/>
</dbReference>
<dbReference type="InterPro" id="IPR009061">
    <property type="entry name" value="DNA-bd_dom_put_sf"/>
</dbReference>
<gene>
    <name evidence="2" type="ORF">OM074_11215</name>
</gene>
<dbReference type="PANTHER" id="PTHR34585">
    <property type="match status" value="1"/>
</dbReference>
<proteinExistence type="predicted"/>
<dbReference type="RefSeq" id="WP_301199567.1">
    <property type="nucleotide sequence ID" value="NZ_JAPDPI010000020.1"/>
</dbReference>
<evidence type="ECO:0000259" key="1">
    <source>
        <dbReference type="Pfam" id="PF12728"/>
    </source>
</evidence>
<dbReference type="Pfam" id="PF12728">
    <property type="entry name" value="HTH_17"/>
    <property type="match status" value="1"/>
</dbReference>
<dbReference type="SUPFAM" id="SSF46955">
    <property type="entry name" value="Putative DNA-binding domain"/>
    <property type="match status" value="1"/>
</dbReference>